<evidence type="ECO:0000256" key="2">
    <source>
        <dbReference type="SAM" id="MobiDB-lite"/>
    </source>
</evidence>
<feature type="region of interest" description="Disordered" evidence="2">
    <location>
        <begin position="461"/>
        <end position="481"/>
    </location>
</feature>
<evidence type="ECO:0000313" key="6">
    <source>
        <dbReference type="Proteomes" id="UP000078560"/>
    </source>
</evidence>
<dbReference type="Proteomes" id="UP000078560">
    <property type="component" value="Unassembled WGS sequence"/>
</dbReference>
<dbReference type="Proteomes" id="UP000078546">
    <property type="component" value="Unassembled WGS sequence"/>
</dbReference>
<feature type="region of interest" description="Disordered" evidence="2">
    <location>
        <begin position="17"/>
        <end position="44"/>
    </location>
</feature>
<protein>
    <recommendedName>
        <fullName evidence="7">Cilia- and flagella-associated protein 157</fullName>
    </recommendedName>
</protein>
<dbReference type="EMBL" id="FLQU01000377">
    <property type="protein sequence ID" value="SBS84833.1"/>
    <property type="molecule type" value="Genomic_DNA"/>
</dbReference>
<evidence type="ECO:0000256" key="1">
    <source>
        <dbReference type="SAM" id="Coils"/>
    </source>
</evidence>
<accession>A0A1A8VYP9</accession>
<reference evidence="3" key="1">
    <citation type="submission" date="2016-05" db="EMBL/GenBank/DDBJ databases">
        <authorList>
            <person name="Lavstsen T."/>
            <person name="Jespersen J.S."/>
        </authorList>
    </citation>
    <scope>NUCLEOTIDE SEQUENCE [LARGE SCALE GENOMIC DNA]</scope>
</reference>
<organism evidence="3 6">
    <name type="scientific">Plasmodium ovale curtisi</name>
    <dbReference type="NCBI Taxonomy" id="864141"/>
    <lineage>
        <taxon>Eukaryota</taxon>
        <taxon>Sar</taxon>
        <taxon>Alveolata</taxon>
        <taxon>Apicomplexa</taxon>
        <taxon>Aconoidasida</taxon>
        <taxon>Haemosporida</taxon>
        <taxon>Plasmodiidae</taxon>
        <taxon>Plasmodium</taxon>
        <taxon>Plasmodium (Plasmodium)</taxon>
    </lineage>
</organism>
<dbReference type="EMBL" id="FLQV01000468">
    <property type="protein sequence ID" value="SBS93398.1"/>
    <property type="molecule type" value="Genomic_DNA"/>
</dbReference>
<proteinExistence type="predicted"/>
<dbReference type="AlphaFoldDB" id="A0A1A8VYP9"/>
<reference evidence="5 6" key="2">
    <citation type="submission" date="2016-05" db="EMBL/GenBank/DDBJ databases">
        <authorList>
            <person name="Naeem Raeece"/>
        </authorList>
    </citation>
    <scope>NUCLEOTIDE SEQUENCE [LARGE SCALE GENOMIC DNA]</scope>
</reference>
<keyword evidence="1" id="KW-0175">Coiled coil</keyword>
<feature type="coiled-coil region" evidence="1">
    <location>
        <begin position="219"/>
        <end position="316"/>
    </location>
</feature>
<feature type="compositionally biased region" description="Basic and acidic residues" evidence="2">
    <location>
        <begin position="34"/>
        <end position="44"/>
    </location>
</feature>
<feature type="compositionally biased region" description="Basic and acidic residues" evidence="2">
    <location>
        <begin position="192"/>
        <end position="206"/>
    </location>
</feature>
<gene>
    <name evidence="4" type="ORF">POVCU1_025520</name>
    <name evidence="3" type="ORF">POVCU2_0028210</name>
</gene>
<evidence type="ECO:0000313" key="4">
    <source>
        <dbReference type="EMBL" id="SBS93398.1"/>
    </source>
</evidence>
<feature type="coiled-coil region" evidence="1">
    <location>
        <begin position="107"/>
        <end position="191"/>
    </location>
</feature>
<name>A0A1A8VYP9_PLAOA</name>
<evidence type="ECO:0000313" key="5">
    <source>
        <dbReference type="Proteomes" id="UP000078546"/>
    </source>
</evidence>
<evidence type="ECO:0000313" key="3">
    <source>
        <dbReference type="EMBL" id="SBS84833.1"/>
    </source>
</evidence>
<evidence type="ECO:0008006" key="7">
    <source>
        <dbReference type="Google" id="ProtNLM"/>
    </source>
</evidence>
<sequence>MELLGLSVTTNKAHVEDTSPLIGTSNRAGRKTKQKIEERSPRHEKGYPRKLRNIILASNPSMNDEEEIFYRFIENKSLLKQFCEEYVKVKNNEEVLNKEINIIKVKNCELENEIERYKELLNSIEKKKEKEIENNNFEYDLKIRRLEKQIDFLNSCLSKEKENYNLKIKELISLKLQNDKYKLQIRSKENDTTYEEGKDLHRDPNKGNKNNMDVLNKIYTDMNLKVEDIKKNLNDTKESRHYIEQKIKDYENLLSDYIKKITDMNLKYEKFYKLYVEAQHKNSINKSKKKVLKHRIEELKNENNVLSNEIVSLKKDMNSIDIEKNQYYLLLNKAEKKNLLFYHKLNKKKIANDNRNFVFHPPSMHPLPWGPAEKEQPPIVCSNVRRSPTGANLFWKQPFSNFKWDKETKDLSIYANKHVSKHVSKRVSKLISKRISRSNSYRSEEFNIKWERKRKKMLFYSDNDHDKKKKKGSTLSGDPDLNHILPTQQIQRTQFMGHTHLVYHMDLIVSCCNFSSR</sequence>
<feature type="region of interest" description="Disordered" evidence="2">
    <location>
        <begin position="192"/>
        <end position="211"/>
    </location>
</feature>